<keyword evidence="2" id="KW-1185">Reference proteome</keyword>
<proteinExistence type="predicted"/>
<dbReference type="EMBL" id="JARKIB010000118">
    <property type="protein sequence ID" value="KAJ7737084.1"/>
    <property type="molecule type" value="Genomic_DNA"/>
</dbReference>
<comment type="caution">
    <text evidence="1">The sequence shown here is derived from an EMBL/GenBank/DDBJ whole genome shotgun (WGS) entry which is preliminary data.</text>
</comment>
<protein>
    <submittedName>
        <fullName evidence="1">Uncharacterized protein</fullName>
    </submittedName>
</protein>
<accession>A0AAD7I7Y4</accession>
<dbReference type="Proteomes" id="UP001215598">
    <property type="component" value="Unassembled WGS sequence"/>
</dbReference>
<evidence type="ECO:0000313" key="2">
    <source>
        <dbReference type="Proteomes" id="UP001215598"/>
    </source>
</evidence>
<reference evidence="1" key="1">
    <citation type="submission" date="2023-03" db="EMBL/GenBank/DDBJ databases">
        <title>Massive genome expansion in bonnet fungi (Mycena s.s.) driven by repeated elements and novel gene families across ecological guilds.</title>
        <authorList>
            <consortium name="Lawrence Berkeley National Laboratory"/>
            <person name="Harder C.B."/>
            <person name="Miyauchi S."/>
            <person name="Viragh M."/>
            <person name="Kuo A."/>
            <person name="Thoen E."/>
            <person name="Andreopoulos B."/>
            <person name="Lu D."/>
            <person name="Skrede I."/>
            <person name="Drula E."/>
            <person name="Henrissat B."/>
            <person name="Morin E."/>
            <person name="Kohler A."/>
            <person name="Barry K."/>
            <person name="LaButti K."/>
            <person name="Morin E."/>
            <person name="Salamov A."/>
            <person name="Lipzen A."/>
            <person name="Mereny Z."/>
            <person name="Hegedus B."/>
            <person name="Baldrian P."/>
            <person name="Stursova M."/>
            <person name="Weitz H."/>
            <person name="Taylor A."/>
            <person name="Grigoriev I.V."/>
            <person name="Nagy L.G."/>
            <person name="Martin F."/>
            <person name="Kauserud H."/>
        </authorList>
    </citation>
    <scope>NUCLEOTIDE SEQUENCE</scope>
    <source>
        <strain evidence="1">CBHHK182m</strain>
    </source>
</reference>
<name>A0AAD7I7Y4_9AGAR</name>
<evidence type="ECO:0000313" key="1">
    <source>
        <dbReference type="EMBL" id="KAJ7737084.1"/>
    </source>
</evidence>
<sequence>MHTFCSGVRVESGDSFGLRIWSEVQVGWISHLRDEGFQTIAEALNVGEEYGLATLVAFGCYLYLQKMVKEEPKLPPGSMVPPFRDHPWLKSSHRLRILSGAWSQAQAWAHFAATVPHFPPTHRCPWSVSLHPLKCVTRWEEAWREAVISAKVLAHPTTNLMARRSVLQEELESELQTPYLLAAFNQQELFERLETGHAHFRNGVLE</sequence>
<gene>
    <name evidence="1" type="ORF">B0H16DRAFT_108203</name>
</gene>
<organism evidence="1 2">
    <name type="scientific">Mycena metata</name>
    <dbReference type="NCBI Taxonomy" id="1033252"/>
    <lineage>
        <taxon>Eukaryota</taxon>
        <taxon>Fungi</taxon>
        <taxon>Dikarya</taxon>
        <taxon>Basidiomycota</taxon>
        <taxon>Agaricomycotina</taxon>
        <taxon>Agaricomycetes</taxon>
        <taxon>Agaricomycetidae</taxon>
        <taxon>Agaricales</taxon>
        <taxon>Marasmiineae</taxon>
        <taxon>Mycenaceae</taxon>
        <taxon>Mycena</taxon>
    </lineage>
</organism>
<dbReference type="AlphaFoldDB" id="A0AAD7I7Y4"/>